<keyword evidence="2" id="KW-1185">Reference proteome</keyword>
<evidence type="ECO:0000313" key="1">
    <source>
        <dbReference type="EMBL" id="CRG84937.1"/>
    </source>
</evidence>
<dbReference type="AlphaFoldDB" id="A0A0U1LNY0"/>
<accession>A0A0U1LNY0</accession>
<evidence type="ECO:0000313" key="2">
    <source>
        <dbReference type="Proteomes" id="UP000054383"/>
    </source>
</evidence>
<sequence length="137" mass="15095">MYFASSMKSGYQNYYDPGGVNSMLVPYLSMCQSLSDSVHRSGLACAEPNVIDIALLDGNNDLSSDTRIAIWGTWSGLGNEECLKPCSMDGSKYGCLELLDAFKVSNWVDKKTSPDYTDGTQWASKFDVKEAPERFCS</sequence>
<name>A0A0U1LNY0_TALIS</name>
<reference evidence="1 2" key="1">
    <citation type="submission" date="2015-04" db="EMBL/GenBank/DDBJ databases">
        <authorList>
            <person name="Syromyatnikov M.Y."/>
            <person name="Popov V.N."/>
        </authorList>
    </citation>
    <scope>NUCLEOTIDE SEQUENCE [LARGE SCALE GENOMIC DNA]</scope>
    <source>
        <strain evidence="1">WF-38-12</strain>
    </source>
</reference>
<protein>
    <submittedName>
        <fullName evidence="1">Uncharacterized protein</fullName>
    </submittedName>
</protein>
<gene>
    <name evidence="1" type="ORF">PISL3812_02105</name>
</gene>
<dbReference type="Proteomes" id="UP000054383">
    <property type="component" value="Unassembled WGS sequence"/>
</dbReference>
<proteinExistence type="predicted"/>
<dbReference type="EMBL" id="CVMT01000002">
    <property type="protein sequence ID" value="CRG84937.1"/>
    <property type="molecule type" value="Genomic_DNA"/>
</dbReference>
<organism evidence="1 2">
    <name type="scientific">Talaromyces islandicus</name>
    <name type="common">Penicillium islandicum</name>
    <dbReference type="NCBI Taxonomy" id="28573"/>
    <lineage>
        <taxon>Eukaryota</taxon>
        <taxon>Fungi</taxon>
        <taxon>Dikarya</taxon>
        <taxon>Ascomycota</taxon>
        <taxon>Pezizomycotina</taxon>
        <taxon>Eurotiomycetes</taxon>
        <taxon>Eurotiomycetidae</taxon>
        <taxon>Eurotiales</taxon>
        <taxon>Trichocomaceae</taxon>
        <taxon>Talaromyces</taxon>
        <taxon>Talaromyces sect. Islandici</taxon>
    </lineage>
</organism>